<evidence type="ECO:0000313" key="2">
    <source>
        <dbReference type="Proteomes" id="UP001282474"/>
    </source>
</evidence>
<dbReference type="RefSeq" id="WP_193382852.1">
    <property type="nucleotide sequence ID" value="NZ_JABXWI010000031.1"/>
</dbReference>
<keyword evidence="2" id="KW-1185">Reference proteome</keyword>
<gene>
    <name evidence="1" type="ORF">PV383_35980</name>
</gene>
<proteinExistence type="predicted"/>
<sequence>MNQPITWTARTVAEAIDLLHAVEQRIESGMKAAHPGNAPARLRAGEKTPLSLRITFDSSALEQIANERSAFDDQVDPLTITDKP</sequence>
<evidence type="ECO:0000313" key="1">
    <source>
        <dbReference type="EMBL" id="MDX3042543.1"/>
    </source>
</evidence>
<protein>
    <submittedName>
        <fullName evidence="1">Uncharacterized protein</fullName>
    </submittedName>
</protein>
<dbReference type="Proteomes" id="UP001282474">
    <property type="component" value="Unassembled WGS sequence"/>
</dbReference>
<name>A0ABU4MYE6_9ACTN</name>
<accession>A0ABU4MYE6</accession>
<organism evidence="1 2">
    <name type="scientific">Streptomyces caniscabiei</name>
    <dbReference type="NCBI Taxonomy" id="2746961"/>
    <lineage>
        <taxon>Bacteria</taxon>
        <taxon>Bacillati</taxon>
        <taxon>Actinomycetota</taxon>
        <taxon>Actinomycetes</taxon>
        <taxon>Kitasatosporales</taxon>
        <taxon>Streptomycetaceae</taxon>
        <taxon>Streptomyces</taxon>
    </lineage>
</organism>
<reference evidence="1 2" key="1">
    <citation type="journal article" date="2023" name="Microb. Genom.">
        <title>Mesoterricola silvestris gen. nov., sp. nov., Mesoterricola sediminis sp. nov., Geothrix oryzae sp. nov., Geothrix edaphica sp. nov., Geothrix rubra sp. nov., and Geothrix limicola sp. nov., six novel members of Acidobacteriota isolated from soils.</title>
        <authorList>
            <person name="Weisberg A.J."/>
            <person name="Pearce E."/>
            <person name="Kramer C.G."/>
            <person name="Chang J.H."/>
            <person name="Clarke C.R."/>
        </authorList>
    </citation>
    <scope>NUCLEOTIDE SEQUENCE [LARGE SCALE GENOMIC DNA]</scope>
    <source>
        <strain evidence="1 2">NE20-4-1</strain>
    </source>
</reference>
<comment type="caution">
    <text evidence="1">The sequence shown here is derived from an EMBL/GenBank/DDBJ whole genome shotgun (WGS) entry which is preliminary data.</text>
</comment>
<dbReference type="EMBL" id="JARAWJ010000039">
    <property type="protein sequence ID" value="MDX3042543.1"/>
    <property type="molecule type" value="Genomic_DNA"/>
</dbReference>